<dbReference type="InterPro" id="IPR057191">
    <property type="entry name" value="DUF7869"/>
</dbReference>
<comment type="caution">
    <text evidence="2">The sequence shown here is derived from an EMBL/GenBank/DDBJ whole genome shotgun (WGS) entry which is preliminary data.</text>
</comment>
<evidence type="ECO:0000313" key="2">
    <source>
        <dbReference type="EMBL" id="CAK0906532.1"/>
    </source>
</evidence>
<proteinExistence type="predicted"/>
<name>A0ABN9Y233_9DINO</name>
<organism evidence="2 3">
    <name type="scientific">Prorocentrum cordatum</name>
    <dbReference type="NCBI Taxonomy" id="2364126"/>
    <lineage>
        <taxon>Eukaryota</taxon>
        <taxon>Sar</taxon>
        <taxon>Alveolata</taxon>
        <taxon>Dinophyceae</taxon>
        <taxon>Prorocentrales</taxon>
        <taxon>Prorocentraceae</taxon>
        <taxon>Prorocentrum</taxon>
    </lineage>
</organism>
<evidence type="ECO:0000313" key="3">
    <source>
        <dbReference type="Proteomes" id="UP001189429"/>
    </source>
</evidence>
<protein>
    <recommendedName>
        <fullName evidence="1">DUF7869 domain-containing protein</fullName>
    </recommendedName>
</protein>
<accession>A0ABN9Y233</accession>
<keyword evidence="3" id="KW-1185">Reference proteome</keyword>
<reference evidence="2" key="1">
    <citation type="submission" date="2023-10" db="EMBL/GenBank/DDBJ databases">
        <authorList>
            <person name="Chen Y."/>
            <person name="Shah S."/>
            <person name="Dougan E. K."/>
            <person name="Thang M."/>
            <person name="Chan C."/>
        </authorList>
    </citation>
    <scope>NUCLEOTIDE SEQUENCE [LARGE SCALE GENOMIC DNA]</scope>
</reference>
<dbReference type="Proteomes" id="UP001189429">
    <property type="component" value="Unassembled WGS sequence"/>
</dbReference>
<evidence type="ECO:0000259" key="1">
    <source>
        <dbReference type="Pfam" id="PF25273"/>
    </source>
</evidence>
<feature type="domain" description="DUF7869" evidence="1">
    <location>
        <begin position="215"/>
        <end position="295"/>
    </location>
</feature>
<dbReference type="Pfam" id="PF25273">
    <property type="entry name" value="DUF7869"/>
    <property type="match status" value="1"/>
</dbReference>
<dbReference type="EMBL" id="CAUYUJ010021704">
    <property type="protein sequence ID" value="CAK0906532.1"/>
    <property type="molecule type" value="Genomic_DNA"/>
</dbReference>
<sequence>MPGRKSDTKKYEVDAYFVKLHRELGDTMPTPEKPDVSLSLDGEENALIEDVHVLCNLAIEVGGGKHAVPKRYLDPGIVESLWQGCKLDVPTLQQVSESTFKKRYNDAWKRILVHRNVGQGKRCTICSRLGEERALAVAEEAKAVVMNEKKKHIDSVMRDRAVNVRGNAIAEMNARNPTPHGLSPIIKVAVDGMDQAKFKTPRCAAGPGQTCNSRFKTVEMQFLQVGHAHAELDQLFAGVAAQISHAPRLEGIQEVADFIKSIVVPQRGRKLHVEVLNSIYDFRTWMTPFDMSIAGVVPTKTQPEAAHLWRFVPRSFIRLAGLTDAAVEITRPDWSDLEPNEQDTIILVKQFMADTNYCQQPVLLMPTQIASRLDPSDLQVAMPRVFEEGVVKQYRRAAEAVGAPPWNMLRGKAFLDGPCDAWS</sequence>
<gene>
    <name evidence="2" type="ORF">PCOR1329_LOCUS81814</name>
</gene>